<sequence>MTCLLRSLLTVNVKVRETSGGVQEAISTIFAQKCMGEDVPALVDCLRNPPQQAKHTPASRKRNGVRCGTASHKKHLFDLPIISQYSPALSCSFVLVHETQAPMEELAEEGEAKHVSALRECCSDLPHRAGRSGAKNHP</sequence>
<dbReference type="Proteomes" id="UP000521943">
    <property type="component" value="Unassembled WGS sequence"/>
</dbReference>
<evidence type="ECO:0000313" key="1">
    <source>
        <dbReference type="EMBL" id="KAF6761427.1"/>
    </source>
</evidence>
<dbReference type="EMBL" id="JACGCI010000010">
    <property type="protein sequence ID" value="KAF6761427.1"/>
    <property type="molecule type" value="Genomic_DNA"/>
</dbReference>
<dbReference type="AlphaFoldDB" id="A0A8H6IBU8"/>
<proteinExistence type="predicted"/>
<accession>A0A8H6IBU8</accession>
<reference evidence="1 2" key="1">
    <citation type="submission" date="2020-07" db="EMBL/GenBank/DDBJ databases">
        <title>Comparative genomics of pyrophilous fungi reveals a link between fire events and developmental genes.</title>
        <authorList>
            <consortium name="DOE Joint Genome Institute"/>
            <person name="Steindorff A.S."/>
            <person name="Carver A."/>
            <person name="Calhoun S."/>
            <person name="Stillman K."/>
            <person name="Liu H."/>
            <person name="Lipzen A."/>
            <person name="Pangilinan J."/>
            <person name="Labutti K."/>
            <person name="Bruns T.D."/>
            <person name="Grigoriev I.V."/>
        </authorList>
    </citation>
    <scope>NUCLEOTIDE SEQUENCE [LARGE SCALE GENOMIC DNA]</scope>
    <source>
        <strain evidence="1 2">CBS 144469</strain>
    </source>
</reference>
<gene>
    <name evidence="1" type="ORF">DFP72DRAFT_842964</name>
</gene>
<protein>
    <submittedName>
        <fullName evidence="1">Uncharacterized protein</fullName>
    </submittedName>
</protein>
<evidence type="ECO:0000313" key="2">
    <source>
        <dbReference type="Proteomes" id="UP000521943"/>
    </source>
</evidence>
<keyword evidence="2" id="KW-1185">Reference proteome</keyword>
<organism evidence="1 2">
    <name type="scientific">Ephemerocybe angulata</name>
    <dbReference type="NCBI Taxonomy" id="980116"/>
    <lineage>
        <taxon>Eukaryota</taxon>
        <taxon>Fungi</taxon>
        <taxon>Dikarya</taxon>
        <taxon>Basidiomycota</taxon>
        <taxon>Agaricomycotina</taxon>
        <taxon>Agaricomycetes</taxon>
        <taxon>Agaricomycetidae</taxon>
        <taxon>Agaricales</taxon>
        <taxon>Agaricineae</taxon>
        <taxon>Psathyrellaceae</taxon>
        <taxon>Ephemerocybe</taxon>
    </lineage>
</organism>
<name>A0A8H6IBU8_9AGAR</name>
<comment type="caution">
    <text evidence="1">The sequence shown here is derived from an EMBL/GenBank/DDBJ whole genome shotgun (WGS) entry which is preliminary data.</text>
</comment>